<evidence type="ECO:0000256" key="17">
    <source>
        <dbReference type="PROSITE-ProRule" id="PRU01373"/>
    </source>
</evidence>
<comment type="cofactor">
    <cofactor evidence="1">
        <name>Mg(2+)</name>
        <dbReference type="ChEBI" id="CHEBI:18420"/>
    </cofactor>
</comment>
<evidence type="ECO:0000256" key="12">
    <source>
        <dbReference type="ARBA" id="ARBA00022984"/>
    </source>
</evidence>
<evidence type="ECO:0000256" key="15">
    <source>
        <dbReference type="ARBA" id="ARBA00048138"/>
    </source>
</evidence>
<comment type="pathway">
    <text evidence="3">Amino-acid biosynthesis; L-serine biosynthesis; L-serine from 3-phospho-D-glycerate: step 3/3.</text>
</comment>
<dbReference type="Proteomes" id="UP001476282">
    <property type="component" value="Unassembled WGS sequence"/>
</dbReference>
<sequence>MAPEVMNSPELRIEVSIDRQTLALYRGDSLLRTWAVSTGARGNGSLPGSFRTPTGRFRISEKIGHGAPLRTAFRSRRAVGLWRDEDRGDGILSRILWLDGLDPENANTHSRYIYIHGTHQEHRLGQPASHGCIRMANADVIELFNLVPEGTPVTIHAPTIMQRKLIFFDCDSTLSTIEGIDELARAQGDAVFREVEALTNAAMNGEIPLAEVFPRRMAIIRPSKAVADQIAQLYVETLSPGIEGVITRLQAENWTVVILSGGFKPLIEPLAKRLAIEHVEAVPLHFDDEGNYAGYDADYPTTRNGGKPDIIRDWRASTHAAKVVMVGDGISDLESREACDFFIGYGGVVERKAVREGADHYIRKMSDFPFDKL</sequence>
<keyword evidence="7" id="KW-0808">Transferase</keyword>
<evidence type="ECO:0000256" key="2">
    <source>
        <dbReference type="ARBA" id="ARBA00004752"/>
    </source>
</evidence>
<dbReference type="SUPFAM" id="SSF56784">
    <property type="entry name" value="HAD-like"/>
    <property type="match status" value="1"/>
</dbReference>
<dbReference type="Gene3D" id="3.40.50.1000">
    <property type="entry name" value="HAD superfamily/HAD-like"/>
    <property type="match status" value="1"/>
</dbReference>
<keyword evidence="9" id="KW-0378">Hydrolase</keyword>
<protein>
    <recommendedName>
        <fullName evidence="5">phosphoserine phosphatase</fullName>
        <ecNumber evidence="5">3.1.3.3</ecNumber>
    </recommendedName>
</protein>
<dbReference type="NCBIfam" id="TIGR01488">
    <property type="entry name" value="HAD-SF-IB"/>
    <property type="match status" value="1"/>
</dbReference>
<comment type="similarity">
    <text evidence="4">Belongs to the YkuD family.</text>
</comment>
<keyword evidence="13" id="KW-0718">Serine biosynthesis</keyword>
<evidence type="ECO:0000256" key="10">
    <source>
        <dbReference type="ARBA" id="ARBA00022842"/>
    </source>
</evidence>
<feature type="domain" description="L,D-TPase catalytic" evidence="18">
    <location>
        <begin position="11"/>
        <end position="156"/>
    </location>
</feature>
<comment type="catalytic activity">
    <reaction evidence="15">
        <text>O-phospho-L-serine + H2O = L-serine + phosphate</text>
        <dbReference type="Rhea" id="RHEA:21208"/>
        <dbReference type="ChEBI" id="CHEBI:15377"/>
        <dbReference type="ChEBI" id="CHEBI:33384"/>
        <dbReference type="ChEBI" id="CHEBI:43474"/>
        <dbReference type="ChEBI" id="CHEBI:57524"/>
        <dbReference type="EC" id="3.1.3.3"/>
    </reaction>
</comment>
<feature type="active site" description="Nucleophile" evidence="17">
    <location>
        <position position="132"/>
    </location>
</feature>
<dbReference type="EMBL" id="BAABRI010000017">
    <property type="protein sequence ID" value="GAA5483771.1"/>
    <property type="molecule type" value="Genomic_DNA"/>
</dbReference>
<evidence type="ECO:0000256" key="13">
    <source>
        <dbReference type="ARBA" id="ARBA00023299"/>
    </source>
</evidence>
<accession>A0ABP9USV8</accession>
<organism evidence="19 20">
    <name type="scientific">Haloferula sargassicola</name>
    <dbReference type="NCBI Taxonomy" id="490096"/>
    <lineage>
        <taxon>Bacteria</taxon>
        <taxon>Pseudomonadati</taxon>
        <taxon>Verrucomicrobiota</taxon>
        <taxon>Verrucomicrobiia</taxon>
        <taxon>Verrucomicrobiales</taxon>
        <taxon>Verrucomicrobiaceae</taxon>
        <taxon>Haloferula</taxon>
    </lineage>
</organism>
<evidence type="ECO:0000256" key="16">
    <source>
        <dbReference type="ARBA" id="ARBA00048523"/>
    </source>
</evidence>
<evidence type="ECO:0000259" key="18">
    <source>
        <dbReference type="PROSITE" id="PS52029"/>
    </source>
</evidence>
<evidence type="ECO:0000256" key="9">
    <source>
        <dbReference type="ARBA" id="ARBA00022801"/>
    </source>
</evidence>
<dbReference type="InterPro" id="IPR036412">
    <property type="entry name" value="HAD-like_sf"/>
</dbReference>
<dbReference type="PROSITE" id="PS52029">
    <property type="entry name" value="LD_TPASE"/>
    <property type="match status" value="1"/>
</dbReference>
<keyword evidence="20" id="KW-1185">Reference proteome</keyword>
<evidence type="ECO:0000256" key="11">
    <source>
        <dbReference type="ARBA" id="ARBA00022960"/>
    </source>
</evidence>
<dbReference type="InterPro" id="IPR005490">
    <property type="entry name" value="LD_TPept_cat_dom"/>
</dbReference>
<evidence type="ECO:0000256" key="6">
    <source>
        <dbReference type="ARBA" id="ARBA00022605"/>
    </source>
</evidence>
<dbReference type="Gene3D" id="1.10.150.210">
    <property type="entry name" value="Phosphoserine phosphatase, domain 2"/>
    <property type="match status" value="1"/>
</dbReference>
<evidence type="ECO:0000256" key="4">
    <source>
        <dbReference type="ARBA" id="ARBA00005992"/>
    </source>
</evidence>
<name>A0ABP9USV8_9BACT</name>
<dbReference type="CDD" id="cd16913">
    <property type="entry name" value="YkuD_like"/>
    <property type="match status" value="1"/>
</dbReference>
<keyword evidence="12 17" id="KW-0573">Peptidoglycan synthesis</keyword>
<dbReference type="EC" id="3.1.3.3" evidence="5"/>
<dbReference type="InterPro" id="IPR050582">
    <property type="entry name" value="HAD-like_SerB"/>
</dbReference>
<gene>
    <name evidence="19" type="ORF">Hsar01_03005</name>
</gene>
<evidence type="ECO:0000256" key="1">
    <source>
        <dbReference type="ARBA" id="ARBA00001946"/>
    </source>
</evidence>
<keyword evidence="6" id="KW-0028">Amino-acid biosynthesis</keyword>
<keyword evidence="14 17" id="KW-0961">Cell wall biogenesis/degradation</keyword>
<evidence type="ECO:0000256" key="14">
    <source>
        <dbReference type="ARBA" id="ARBA00023316"/>
    </source>
</evidence>
<evidence type="ECO:0000313" key="20">
    <source>
        <dbReference type="Proteomes" id="UP001476282"/>
    </source>
</evidence>
<feature type="active site" description="Proton donor/acceptor" evidence="17">
    <location>
        <position position="116"/>
    </location>
</feature>
<dbReference type="PANTHER" id="PTHR43344">
    <property type="entry name" value="PHOSPHOSERINE PHOSPHATASE"/>
    <property type="match status" value="1"/>
</dbReference>
<keyword evidence="11 17" id="KW-0133">Cell shape</keyword>
<dbReference type="SUPFAM" id="SSF141523">
    <property type="entry name" value="L,D-transpeptidase catalytic domain-like"/>
    <property type="match status" value="1"/>
</dbReference>
<evidence type="ECO:0000256" key="7">
    <source>
        <dbReference type="ARBA" id="ARBA00022679"/>
    </source>
</evidence>
<evidence type="ECO:0000256" key="3">
    <source>
        <dbReference type="ARBA" id="ARBA00005135"/>
    </source>
</evidence>
<dbReference type="Pfam" id="PF03734">
    <property type="entry name" value="YkuD"/>
    <property type="match status" value="1"/>
</dbReference>
<proteinExistence type="inferred from homology"/>
<dbReference type="InterPro" id="IPR023214">
    <property type="entry name" value="HAD_sf"/>
</dbReference>
<dbReference type="Pfam" id="PF12710">
    <property type="entry name" value="HAD"/>
    <property type="match status" value="1"/>
</dbReference>
<keyword evidence="10" id="KW-0460">Magnesium</keyword>
<comment type="caution">
    <text evidence="19">The sequence shown here is derived from an EMBL/GenBank/DDBJ whole genome shotgun (WGS) entry which is preliminary data.</text>
</comment>
<comment type="pathway">
    <text evidence="2 17">Cell wall biogenesis; peptidoglycan biosynthesis.</text>
</comment>
<comment type="catalytic activity">
    <reaction evidence="16">
        <text>O-phospho-D-serine + H2O = D-serine + phosphate</text>
        <dbReference type="Rhea" id="RHEA:24873"/>
        <dbReference type="ChEBI" id="CHEBI:15377"/>
        <dbReference type="ChEBI" id="CHEBI:35247"/>
        <dbReference type="ChEBI" id="CHEBI:43474"/>
        <dbReference type="ChEBI" id="CHEBI:58680"/>
        <dbReference type="EC" id="3.1.3.3"/>
    </reaction>
</comment>
<evidence type="ECO:0000313" key="19">
    <source>
        <dbReference type="EMBL" id="GAA5483771.1"/>
    </source>
</evidence>
<evidence type="ECO:0000256" key="5">
    <source>
        <dbReference type="ARBA" id="ARBA00012640"/>
    </source>
</evidence>
<dbReference type="Gene3D" id="2.40.440.10">
    <property type="entry name" value="L,D-transpeptidase catalytic domain-like"/>
    <property type="match status" value="1"/>
</dbReference>
<dbReference type="InterPro" id="IPR038063">
    <property type="entry name" value="Transpep_catalytic_dom"/>
</dbReference>
<reference evidence="19 20" key="1">
    <citation type="submission" date="2024-02" db="EMBL/GenBank/DDBJ databases">
        <title>Haloferula sargassicola NBRC 104335.</title>
        <authorList>
            <person name="Ichikawa N."/>
            <person name="Katano-Makiyama Y."/>
            <person name="Hidaka K."/>
        </authorList>
    </citation>
    <scope>NUCLEOTIDE SEQUENCE [LARGE SCALE GENOMIC DNA]</scope>
    <source>
        <strain evidence="19 20">NBRC 104335</strain>
    </source>
</reference>
<keyword evidence="8" id="KW-0479">Metal-binding</keyword>
<dbReference type="PANTHER" id="PTHR43344:SF2">
    <property type="entry name" value="PHOSPHOSERINE PHOSPHATASE"/>
    <property type="match status" value="1"/>
</dbReference>
<evidence type="ECO:0000256" key="8">
    <source>
        <dbReference type="ARBA" id="ARBA00022723"/>
    </source>
</evidence>